<keyword evidence="5" id="KW-0732">Signal</keyword>
<feature type="compositionally biased region" description="Low complexity" evidence="3">
    <location>
        <begin position="281"/>
        <end position="298"/>
    </location>
</feature>
<dbReference type="Proteomes" id="UP000290189">
    <property type="component" value="Unassembled WGS sequence"/>
</dbReference>
<dbReference type="GO" id="GO:0005975">
    <property type="term" value="P:carbohydrate metabolic process"/>
    <property type="evidence" value="ECO:0007669"/>
    <property type="project" value="InterPro"/>
</dbReference>
<feature type="signal peptide" evidence="5">
    <location>
        <begin position="1"/>
        <end position="21"/>
    </location>
</feature>
<dbReference type="InterPro" id="IPR002509">
    <property type="entry name" value="NODB_dom"/>
</dbReference>
<evidence type="ECO:0000256" key="2">
    <source>
        <dbReference type="ARBA" id="ARBA00022801"/>
    </source>
</evidence>
<dbReference type="InterPro" id="IPR011330">
    <property type="entry name" value="Glyco_hydro/deAcase_b/a-brl"/>
</dbReference>
<dbReference type="AlphaFoldDB" id="A0A0G4IUR2"/>
<dbReference type="SUPFAM" id="SSF88713">
    <property type="entry name" value="Glycoside hydrolase/deacetylase"/>
    <property type="match status" value="1"/>
</dbReference>
<protein>
    <recommendedName>
        <fullName evidence="6">NodB homology domain-containing protein</fullName>
    </recommendedName>
</protein>
<name>A0A0G4IUR2_PLABS</name>
<feature type="chain" id="PRO_5033223371" description="NodB homology domain-containing protein" evidence="5">
    <location>
        <begin position="22"/>
        <end position="340"/>
    </location>
</feature>
<dbReference type="Pfam" id="PF01522">
    <property type="entry name" value="Polysacc_deac_1"/>
    <property type="match status" value="1"/>
</dbReference>
<organism evidence="7 9">
    <name type="scientific">Plasmodiophora brassicae</name>
    <name type="common">Clubroot disease agent</name>
    <dbReference type="NCBI Taxonomy" id="37360"/>
    <lineage>
        <taxon>Eukaryota</taxon>
        <taxon>Sar</taxon>
        <taxon>Rhizaria</taxon>
        <taxon>Endomyxa</taxon>
        <taxon>Phytomyxea</taxon>
        <taxon>Plasmodiophorida</taxon>
        <taxon>Plasmodiophoridae</taxon>
        <taxon>Plasmodiophora</taxon>
    </lineage>
</organism>
<feature type="region of interest" description="Disordered" evidence="3">
    <location>
        <begin position="270"/>
        <end position="312"/>
    </location>
</feature>
<dbReference type="PANTHER" id="PTHR10587:SF133">
    <property type="entry name" value="CHITIN DEACETYLASE 1-RELATED"/>
    <property type="match status" value="1"/>
</dbReference>
<dbReference type="GO" id="GO:0046872">
    <property type="term" value="F:metal ion binding"/>
    <property type="evidence" value="ECO:0007669"/>
    <property type="project" value="UniProtKB-KW"/>
</dbReference>
<evidence type="ECO:0000313" key="10">
    <source>
        <dbReference type="Proteomes" id="UP000290189"/>
    </source>
</evidence>
<evidence type="ECO:0000256" key="5">
    <source>
        <dbReference type="SAM" id="SignalP"/>
    </source>
</evidence>
<dbReference type="EMBL" id="OVEO01000004">
    <property type="protein sequence ID" value="SPQ95748.1"/>
    <property type="molecule type" value="Genomic_DNA"/>
</dbReference>
<feature type="compositionally biased region" description="Pro residues" evidence="3">
    <location>
        <begin position="299"/>
        <end position="312"/>
    </location>
</feature>
<geneLocation type="mitochondrion" evidence="8"/>
<proteinExistence type="predicted"/>
<feature type="transmembrane region" description="Helical" evidence="4">
    <location>
        <begin position="320"/>
        <end position="338"/>
    </location>
</feature>
<sequence>MNHARLVTSITTLMLATSATAFDEARAFSSCGRDRKLVALTFDDGPFTSKGGTDRILQQLRGLGIAATFYVTPTAMGDNELELGKRCDLIKRQVADGHSVQMHSWEHAMVTPDTPNDVILEDIARVGRFLHKCGASPSQYRPPYGVLTARQADIVGQAGLIVAMWNVSPGDTESKSLTSQQLLNRVMDAFNNNVGLGNSAVVLLHDHMFVHDERAGFLPMVYHQFTSMGYEFVTADECYRRCNRPICTGAGGPPGDPGVFDPKLYVGSTTTAAGTRPVDETPAPTRPSSSAPPMWAPSSAPPMLPPSSAPPISPSSSAPSILPLCLAVAVITLTVFIYSQ</sequence>
<evidence type="ECO:0000256" key="3">
    <source>
        <dbReference type="SAM" id="MobiDB-lite"/>
    </source>
</evidence>
<keyword evidence="8" id="KW-0496">Mitochondrion</keyword>
<dbReference type="Gene3D" id="3.20.20.370">
    <property type="entry name" value="Glycoside hydrolase/deacetylase"/>
    <property type="match status" value="1"/>
</dbReference>
<evidence type="ECO:0000259" key="6">
    <source>
        <dbReference type="PROSITE" id="PS51677"/>
    </source>
</evidence>
<gene>
    <name evidence="7" type="ORF">PBRA_007091</name>
    <name evidence="8" type="ORF">PLBR_LOCUS2963</name>
</gene>
<dbReference type="PROSITE" id="PS51677">
    <property type="entry name" value="NODB"/>
    <property type="match status" value="1"/>
</dbReference>
<keyword evidence="2" id="KW-0378">Hydrolase</keyword>
<keyword evidence="4" id="KW-0472">Membrane</keyword>
<keyword evidence="4" id="KW-1133">Transmembrane helix</keyword>
<dbReference type="EMBL" id="CDSF01000088">
    <property type="protein sequence ID" value="CEO98977.1"/>
    <property type="molecule type" value="Genomic_DNA"/>
</dbReference>
<evidence type="ECO:0000313" key="8">
    <source>
        <dbReference type="EMBL" id="SPQ95748.1"/>
    </source>
</evidence>
<reference evidence="8 10" key="2">
    <citation type="submission" date="2018-03" db="EMBL/GenBank/DDBJ databases">
        <authorList>
            <person name="Fogelqvist J."/>
        </authorList>
    </citation>
    <scope>NUCLEOTIDE SEQUENCE [LARGE SCALE GENOMIC DNA]</scope>
</reference>
<dbReference type="GO" id="GO:0004099">
    <property type="term" value="F:chitin deacetylase activity"/>
    <property type="evidence" value="ECO:0007669"/>
    <property type="project" value="UniProtKB-ARBA"/>
</dbReference>
<keyword evidence="1" id="KW-0479">Metal-binding</keyword>
<accession>A0A0G4IUR2</accession>
<dbReference type="InterPro" id="IPR050248">
    <property type="entry name" value="Polysacc_deacetylase_ArnD"/>
</dbReference>
<evidence type="ECO:0000256" key="4">
    <source>
        <dbReference type="SAM" id="Phobius"/>
    </source>
</evidence>
<reference evidence="7 9" key="1">
    <citation type="submission" date="2015-02" db="EMBL/GenBank/DDBJ databases">
        <authorList>
            <person name="Chooi Y.-H."/>
        </authorList>
    </citation>
    <scope>NUCLEOTIDE SEQUENCE [LARGE SCALE GENOMIC DNA]</scope>
    <source>
        <strain evidence="7">E3</strain>
    </source>
</reference>
<keyword evidence="4" id="KW-0812">Transmembrane</keyword>
<dbReference type="OrthoDB" id="407355at2759"/>
<evidence type="ECO:0000256" key="1">
    <source>
        <dbReference type="ARBA" id="ARBA00022723"/>
    </source>
</evidence>
<evidence type="ECO:0000313" key="9">
    <source>
        <dbReference type="Proteomes" id="UP000039324"/>
    </source>
</evidence>
<dbReference type="CDD" id="cd10917">
    <property type="entry name" value="CE4_NodB_like_6s_7s"/>
    <property type="match status" value="1"/>
</dbReference>
<dbReference type="GO" id="GO:0016020">
    <property type="term" value="C:membrane"/>
    <property type="evidence" value="ECO:0007669"/>
    <property type="project" value="TreeGrafter"/>
</dbReference>
<keyword evidence="9" id="KW-1185">Reference proteome</keyword>
<dbReference type="PANTHER" id="PTHR10587">
    <property type="entry name" value="GLYCOSYL TRANSFERASE-RELATED"/>
    <property type="match status" value="1"/>
</dbReference>
<dbReference type="Proteomes" id="UP000039324">
    <property type="component" value="Unassembled WGS sequence"/>
</dbReference>
<feature type="domain" description="NodB homology" evidence="6">
    <location>
        <begin position="36"/>
        <end position="233"/>
    </location>
</feature>
<evidence type="ECO:0000313" key="7">
    <source>
        <dbReference type="EMBL" id="CEO98977.1"/>
    </source>
</evidence>